<comment type="function">
    <text evidence="10">IGPS catalyzes the conversion of PRFAR and glutamine to IGP, AICAR and glutamate. The HisH subunit catalyzes the hydrolysis of glutamine to glutamate and ammonia as part of the synthesis of IGP and AICAR. The resulting ammonia molecule is channeled to the active site of HisF.</text>
</comment>
<evidence type="ECO:0000256" key="7">
    <source>
        <dbReference type="ARBA" id="ARBA00023239"/>
    </source>
</evidence>
<feature type="active site" description="Nucleophile" evidence="10">
    <location>
        <position position="81"/>
    </location>
</feature>
<keyword evidence="10" id="KW-0963">Cytoplasm</keyword>
<accession>A0ABR6YVC1</accession>
<dbReference type="Gene3D" id="3.40.50.880">
    <property type="match status" value="1"/>
</dbReference>
<evidence type="ECO:0000256" key="6">
    <source>
        <dbReference type="ARBA" id="ARBA00023102"/>
    </source>
</evidence>
<evidence type="ECO:0000256" key="8">
    <source>
        <dbReference type="ARBA" id="ARBA00047838"/>
    </source>
</evidence>
<keyword evidence="6 10" id="KW-0368">Histidine biosynthesis</keyword>
<keyword evidence="7 10" id="KW-0456">Lyase</keyword>
<dbReference type="RefSeq" id="WP_186893633.1">
    <property type="nucleotide sequence ID" value="NZ_WJBE01000004.1"/>
</dbReference>
<dbReference type="InterPro" id="IPR010139">
    <property type="entry name" value="Imidazole-glycPsynth_HisH"/>
</dbReference>
<evidence type="ECO:0000256" key="5">
    <source>
        <dbReference type="ARBA" id="ARBA00022962"/>
    </source>
</evidence>
<comment type="subcellular location">
    <subcellularLocation>
        <location evidence="10">Cytoplasm</location>
    </subcellularLocation>
</comment>
<dbReference type="PANTHER" id="PTHR42701">
    <property type="entry name" value="IMIDAZOLE GLYCEROL PHOSPHATE SYNTHASE SUBUNIT HISH"/>
    <property type="match status" value="1"/>
</dbReference>
<sequence>MKTGIIDYGMGNLLSVKRAFEACNATVVTIVSPTMIKDVDHLVLPGVGAYKDGMKNLVEAGWVDEIKSAVECQQTPILGICLGMQLLADIGYENGETSGLKLIPGEVRQLGIIIDEKLPHVGWNEVKIINDSPLFSGIDTSVDFYFVHSYHFIPRERQDIIAITPYGNGFVSAVGRDNVFGVQFHPEKSHRPGLKLISNFLKL</sequence>
<gene>
    <name evidence="10 12" type="primary">hisH</name>
    <name evidence="12" type="ORF">GH811_05470</name>
</gene>
<comment type="catalytic activity">
    <reaction evidence="8 10">
        <text>5-[(5-phospho-1-deoxy-D-ribulos-1-ylimino)methylamino]-1-(5-phospho-beta-D-ribosyl)imidazole-4-carboxamide + L-glutamine = D-erythro-1-(imidazol-4-yl)glycerol 3-phosphate + 5-amino-1-(5-phospho-beta-D-ribosyl)imidazole-4-carboxamide + L-glutamate + H(+)</text>
        <dbReference type="Rhea" id="RHEA:24793"/>
        <dbReference type="ChEBI" id="CHEBI:15378"/>
        <dbReference type="ChEBI" id="CHEBI:29985"/>
        <dbReference type="ChEBI" id="CHEBI:58278"/>
        <dbReference type="ChEBI" id="CHEBI:58359"/>
        <dbReference type="ChEBI" id="CHEBI:58475"/>
        <dbReference type="ChEBI" id="CHEBI:58525"/>
        <dbReference type="EC" id="4.3.2.10"/>
    </reaction>
</comment>
<proteinExistence type="inferred from homology"/>
<evidence type="ECO:0000256" key="9">
    <source>
        <dbReference type="ARBA" id="ARBA00049534"/>
    </source>
</evidence>
<dbReference type="InterPro" id="IPR017926">
    <property type="entry name" value="GATASE"/>
</dbReference>
<evidence type="ECO:0000259" key="11">
    <source>
        <dbReference type="Pfam" id="PF00117"/>
    </source>
</evidence>
<dbReference type="EC" id="4.3.2.10" evidence="10"/>
<evidence type="ECO:0000256" key="4">
    <source>
        <dbReference type="ARBA" id="ARBA00022801"/>
    </source>
</evidence>
<dbReference type="Pfam" id="PF00117">
    <property type="entry name" value="GATase"/>
    <property type="match status" value="1"/>
</dbReference>
<dbReference type="NCBIfam" id="TIGR01855">
    <property type="entry name" value="IMP_synth_hisH"/>
    <property type="match status" value="1"/>
</dbReference>
<comment type="catalytic activity">
    <reaction evidence="9 10">
        <text>L-glutamine + H2O = L-glutamate + NH4(+)</text>
        <dbReference type="Rhea" id="RHEA:15889"/>
        <dbReference type="ChEBI" id="CHEBI:15377"/>
        <dbReference type="ChEBI" id="CHEBI:28938"/>
        <dbReference type="ChEBI" id="CHEBI:29985"/>
        <dbReference type="ChEBI" id="CHEBI:58359"/>
        <dbReference type="EC" id="3.5.1.2"/>
    </reaction>
</comment>
<dbReference type="EC" id="3.5.1.2" evidence="10"/>
<organism evidence="12 13">
    <name type="scientific">Acetobacterium malicum</name>
    <dbReference type="NCBI Taxonomy" id="52692"/>
    <lineage>
        <taxon>Bacteria</taxon>
        <taxon>Bacillati</taxon>
        <taxon>Bacillota</taxon>
        <taxon>Clostridia</taxon>
        <taxon>Eubacteriales</taxon>
        <taxon>Eubacteriaceae</taxon>
        <taxon>Acetobacterium</taxon>
    </lineage>
</organism>
<keyword evidence="3 10" id="KW-0028">Amino-acid biosynthesis</keyword>
<feature type="active site" evidence="10">
    <location>
        <position position="185"/>
    </location>
</feature>
<dbReference type="PROSITE" id="PS51273">
    <property type="entry name" value="GATASE_TYPE_1"/>
    <property type="match status" value="1"/>
</dbReference>
<dbReference type="SUPFAM" id="SSF52317">
    <property type="entry name" value="Class I glutamine amidotransferase-like"/>
    <property type="match status" value="1"/>
</dbReference>
<keyword evidence="5 10" id="KW-0315">Glutamine amidotransferase</keyword>
<comment type="pathway">
    <text evidence="1 10">Amino-acid biosynthesis; L-histidine biosynthesis; L-histidine from 5-phospho-alpha-D-ribose 1-diphosphate: step 5/9.</text>
</comment>
<dbReference type="CDD" id="cd01748">
    <property type="entry name" value="GATase1_IGP_Synthase"/>
    <property type="match status" value="1"/>
</dbReference>
<evidence type="ECO:0000256" key="2">
    <source>
        <dbReference type="ARBA" id="ARBA00011152"/>
    </source>
</evidence>
<dbReference type="EMBL" id="WJBE01000004">
    <property type="protein sequence ID" value="MBC3899062.1"/>
    <property type="molecule type" value="Genomic_DNA"/>
</dbReference>
<evidence type="ECO:0000313" key="12">
    <source>
        <dbReference type="EMBL" id="MBC3899062.1"/>
    </source>
</evidence>
<dbReference type="HAMAP" id="MF_00278">
    <property type="entry name" value="HisH"/>
    <property type="match status" value="1"/>
</dbReference>
<dbReference type="PIRSF" id="PIRSF000495">
    <property type="entry name" value="Amidotransf_hisH"/>
    <property type="match status" value="1"/>
</dbReference>
<feature type="active site" evidence="10">
    <location>
        <position position="187"/>
    </location>
</feature>
<evidence type="ECO:0000256" key="1">
    <source>
        <dbReference type="ARBA" id="ARBA00005091"/>
    </source>
</evidence>
<reference evidence="12 13" key="1">
    <citation type="journal article" date="2020" name="mSystems">
        <title>Defining Genomic and Predicted Metabolic Features of the Acetobacterium Genus.</title>
        <authorList>
            <person name="Ross D.E."/>
            <person name="Marshall C.W."/>
            <person name="Gulliver D."/>
            <person name="May H.D."/>
            <person name="Norman R.S."/>
        </authorList>
    </citation>
    <scope>NUCLEOTIDE SEQUENCE [LARGE SCALE GENOMIC DNA]</scope>
    <source>
        <strain evidence="12 13">DSM 4132</strain>
    </source>
</reference>
<dbReference type="Proteomes" id="UP000622405">
    <property type="component" value="Unassembled WGS sequence"/>
</dbReference>
<comment type="subunit">
    <text evidence="2 10">Heterodimer of HisH and HisF.</text>
</comment>
<dbReference type="PANTHER" id="PTHR42701:SF1">
    <property type="entry name" value="IMIDAZOLE GLYCEROL PHOSPHATE SYNTHASE SUBUNIT HISH"/>
    <property type="match status" value="1"/>
</dbReference>
<feature type="domain" description="Glutamine amidotransferase" evidence="11">
    <location>
        <begin position="5"/>
        <end position="201"/>
    </location>
</feature>
<name>A0ABR6YVC1_9FIRM</name>
<dbReference type="InterPro" id="IPR029062">
    <property type="entry name" value="Class_I_gatase-like"/>
</dbReference>
<keyword evidence="4 10" id="KW-0378">Hydrolase</keyword>
<evidence type="ECO:0000256" key="3">
    <source>
        <dbReference type="ARBA" id="ARBA00022605"/>
    </source>
</evidence>
<comment type="caution">
    <text evidence="12">The sequence shown here is derived from an EMBL/GenBank/DDBJ whole genome shotgun (WGS) entry which is preliminary data.</text>
</comment>
<evidence type="ECO:0000256" key="10">
    <source>
        <dbReference type="HAMAP-Rule" id="MF_00278"/>
    </source>
</evidence>
<keyword evidence="13" id="KW-1185">Reference proteome</keyword>
<protein>
    <recommendedName>
        <fullName evidence="10">Imidazole glycerol phosphate synthase subunit HisH</fullName>
        <ecNumber evidence="10">4.3.2.10</ecNumber>
    </recommendedName>
    <alternativeName>
        <fullName evidence="10">IGP synthase glutaminase subunit</fullName>
        <ecNumber evidence="10">3.5.1.2</ecNumber>
    </alternativeName>
    <alternativeName>
        <fullName evidence="10">IGP synthase subunit HisH</fullName>
    </alternativeName>
    <alternativeName>
        <fullName evidence="10">ImGP synthase subunit HisH</fullName>
        <shortName evidence="10">IGPS subunit HisH</shortName>
    </alternativeName>
</protein>
<evidence type="ECO:0000313" key="13">
    <source>
        <dbReference type="Proteomes" id="UP000622405"/>
    </source>
</evidence>